<dbReference type="PANTHER" id="PTHR31148:SF1">
    <property type="entry name" value="U1 SMALL NUCLEAR RIBONUCLEOPROTEIN C"/>
    <property type="match status" value="1"/>
</dbReference>
<gene>
    <name evidence="11" type="primary">YHC1</name>
    <name evidence="11" type="ORF">MNAN1_003754</name>
</gene>
<name>A0AAF0EME4_9BASI</name>
<evidence type="ECO:0000256" key="4">
    <source>
        <dbReference type="ARBA" id="ARBA00022833"/>
    </source>
</evidence>
<dbReference type="GO" id="GO:0000243">
    <property type="term" value="C:commitment complex"/>
    <property type="evidence" value="ECO:0007669"/>
    <property type="project" value="UniProtKB-UniRule"/>
</dbReference>
<dbReference type="InterPro" id="IPR013085">
    <property type="entry name" value="U1-CZ_Znf_C2H2"/>
</dbReference>
<keyword evidence="3 8" id="KW-0863">Zinc-finger</keyword>
<dbReference type="GO" id="GO:0071004">
    <property type="term" value="C:U2-type prespliceosome"/>
    <property type="evidence" value="ECO:0007669"/>
    <property type="project" value="UniProtKB-UniRule"/>
</dbReference>
<dbReference type="AlphaFoldDB" id="A0AAF0EME4"/>
<dbReference type="InterPro" id="IPR036236">
    <property type="entry name" value="Znf_C2H2_sf"/>
</dbReference>
<feature type="region of interest" description="Disordered" evidence="9">
    <location>
        <begin position="88"/>
        <end position="160"/>
    </location>
</feature>
<dbReference type="EMBL" id="CP119898">
    <property type="protein sequence ID" value="WFD28740.1"/>
    <property type="molecule type" value="Genomic_DNA"/>
</dbReference>
<evidence type="ECO:0000256" key="5">
    <source>
        <dbReference type="ARBA" id="ARBA00022884"/>
    </source>
</evidence>
<comment type="subcellular location">
    <subcellularLocation>
        <location evidence="1 8">Nucleus</location>
    </subcellularLocation>
</comment>
<dbReference type="PANTHER" id="PTHR31148">
    <property type="entry name" value="U1 SMALL NUCLEAR RIBONUCLEOPROTEIN C"/>
    <property type="match status" value="1"/>
</dbReference>
<keyword evidence="5 8" id="KW-0694">RNA-binding</keyword>
<dbReference type="GO" id="GO:0008270">
    <property type="term" value="F:zinc ion binding"/>
    <property type="evidence" value="ECO:0007669"/>
    <property type="project" value="UniProtKB-UniRule"/>
</dbReference>
<dbReference type="GO" id="GO:0030627">
    <property type="term" value="F:pre-mRNA 5'-splice site binding"/>
    <property type="evidence" value="ECO:0007669"/>
    <property type="project" value="InterPro"/>
</dbReference>
<dbReference type="PROSITE" id="PS50171">
    <property type="entry name" value="ZF_MATRIN"/>
    <property type="match status" value="1"/>
</dbReference>
<proteinExistence type="inferred from homology"/>
<dbReference type="Pfam" id="PF06220">
    <property type="entry name" value="zf-U1"/>
    <property type="match status" value="1"/>
</dbReference>
<dbReference type="GO" id="GO:0030619">
    <property type="term" value="F:U1 snRNA binding"/>
    <property type="evidence" value="ECO:0007669"/>
    <property type="project" value="UniProtKB-UniRule"/>
</dbReference>
<comment type="subunit">
    <text evidence="8">U1 snRNP is composed of the 7 core Sm proteins B/B', D1, D2, D3, E, F and G that assemble in a heptameric protein ring on the Sm site of the small nuclear RNA to form the core snRNP, and at least 3 U1 snRNP-specific proteins U1-70K, U1-A and U1-C. U1-C interacts with U1 snRNA and the 5' splice-site region of the pre-mRNA.</text>
</comment>
<feature type="compositionally biased region" description="Pro residues" evidence="9">
    <location>
        <begin position="105"/>
        <end position="160"/>
    </location>
</feature>
<dbReference type="SUPFAM" id="SSF57667">
    <property type="entry name" value="beta-beta-alpha zinc fingers"/>
    <property type="match status" value="1"/>
</dbReference>
<keyword evidence="7 8" id="KW-0687">Ribonucleoprotein</keyword>
<dbReference type="SMART" id="SM00451">
    <property type="entry name" value="ZnF_U1"/>
    <property type="match status" value="1"/>
</dbReference>
<keyword evidence="2 8" id="KW-0479">Metal-binding</keyword>
<dbReference type="HAMAP" id="MF_03153">
    <property type="entry name" value="U1_C"/>
    <property type="match status" value="1"/>
</dbReference>
<dbReference type="GO" id="GO:0000387">
    <property type="term" value="P:spliceosomal snRNP assembly"/>
    <property type="evidence" value="ECO:0007669"/>
    <property type="project" value="UniProtKB-UniRule"/>
</dbReference>
<dbReference type="InterPro" id="IPR003604">
    <property type="entry name" value="Matrin/U1-like-C_Znf_C2H2"/>
</dbReference>
<evidence type="ECO:0000256" key="8">
    <source>
        <dbReference type="HAMAP-Rule" id="MF_03153"/>
    </source>
</evidence>
<reference evidence="11" key="1">
    <citation type="submission" date="2023-03" db="EMBL/GenBank/DDBJ databases">
        <title>Mating type loci evolution in Malassezia.</title>
        <authorList>
            <person name="Coelho M.A."/>
        </authorList>
    </citation>
    <scope>NUCLEOTIDE SEQUENCE</scope>
    <source>
        <strain evidence="11">CBS 9557</strain>
    </source>
</reference>
<organism evidence="11 12">
    <name type="scientific">Malassezia nana</name>
    <dbReference type="NCBI Taxonomy" id="180528"/>
    <lineage>
        <taxon>Eukaryota</taxon>
        <taxon>Fungi</taxon>
        <taxon>Dikarya</taxon>
        <taxon>Basidiomycota</taxon>
        <taxon>Ustilaginomycotina</taxon>
        <taxon>Malasseziomycetes</taxon>
        <taxon>Malasseziales</taxon>
        <taxon>Malasseziaceae</taxon>
        <taxon>Malassezia</taxon>
    </lineage>
</organism>
<sequence>MGKHYCDYCDVFLTHDSTSVRKAHNCGRNHLQNVRDYYAAMAPADMQAMLDNIRREYEKRGLPPPIELVAPHVAYRLPPPSLMPNGTCHALTPGRAPFLGGAAMRPPPGMPPPDFSKPPPGMPPPDFSKPPPGFPPPDFSKPPPRLPPSPVRPPPPTGRS</sequence>
<keyword evidence="4 8" id="KW-0862">Zinc</keyword>
<evidence type="ECO:0000256" key="1">
    <source>
        <dbReference type="ARBA" id="ARBA00004123"/>
    </source>
</evidence>
<keyword evidence="12" id="KW-1185">Reference proteome</keyword>
<evidence type="ECO:0000256" key="9">
    <source>
        <dbReference type="SAM" id="MobiDB-lite"/>
    </source>
</evidence>
<dbReference type="PIRSF" id="PIRSF037969">
    <property type="entry name" value="U1_snRNP-C"/>
    <property type="match status" value="1"/>
</dbReference>
<dbReference type="GO" id="GO:0000395">
    <property type="term" value="P:mRNA 5'-splice site recognition"/>
    <property type="evidence" value="ECO:0007669"/>
    <property type="project" value="UniProtKB-UniRule"/>
</dbReference>
<comment type="function">
    <text evidence="8">Component of the spliceosomal U1 snRNP, which is essential for recognition of the pre-mRNA 5' splice-site and the subsequent assembly of the spliceosome. U1-C is directly involved in initial 5' splice-site recognition for both constitutive and regulated alternative splicing. The interaction with the 5' splice-site seems to precede base-pairing between the pre-mRNA and the U1 snRNA. Stimulates commitment or early (E) complex formation by stabilizing the base pairing of the 5' end of the U1 snRNA and the 5' splice-site region.</text>
</comment>
<dbReference type="Gene3D" id="3.30.160.60">
    <property type="entry name" value="Classic Zinc Finger"/>
    <property type="match status" value="1"/>
</dbReference>
<accession>A0AAF0EME4</accession>
<evidence type="ECO:0000313" key="11">
    <source>
        <dbReference type="EMBL" id="WFD28740.1"/>
    </source>
</evidence>
<dbReference type="GO" id="GO:0003729">
    <property type="term" value="F:mRNA binding"/>
    <property type="evidence" value="ECO:0007669"/>
    <property type="project" value="UniProtKB-UniRule"/>
</dbReference>
<evidence type="ECO:0000256" key="6">
    <source>
        <dbReference type="ARBA" id="ARBA00023242"/>
    </source>
</evidence>
<evidence type="ECO:0000256" key="7">
    <source>
        <dbReference type="ARBA" id="ARBA00023274"/>
    </source>
</evidence>
<evidence type="ECO:0000256" key="2">
    <source>
        <dbReference type="ARBA" id="ARBA00022723"/>
    </source>
</evidence>
<evidence type="ECO:0000313" key="12">
    <source>
        <dbReference type="Proteomes" id="UP001213623"/>
    </source>
</evidence>
<protein>
    <recommendedName>
        <fullName evidence="8">U1 small nuclear ribonucleoprotein C</fullName>
        <shortName evidence="8">U1 snRNP C</shortName>
        <shortName evidence="8">U1-C</shortName>
        <shortName evidence="8">U1C</shortName>
    </recommendedName>
</protein>
<feature type="domain" description="Matrin-type" evidence="10">
    <location>
        <begin position="4"/>
        <end position="36"/>
    </location>
</feature>
<comment type="similarity">
    <text evidence="8">Belongs to the U1 small nuclear ribonucleoprotein C family.</text>
</comment>
<dbReference type="InterPro" id="IPR017340">
    <property type="entry name" value="U1_snRNP-C"/>
</dbReference>
<dbReference type="InterPro" id="IPR000690">
    <property type="entry name" value="Matrin/U1-C_Znf_C2H2"/>
</dbReference>
<dbReference type="Proteomes" id="UP001213623">
    <property type="component" value="Chromosome 7"/>
</dbReference>
<dbReference type="GO" id="GO:0005685">
    <property type="term" value="C:U1 snRNP"/>
    <property type="evidence" value="ECO:0007669"/>
    <property type="project" value="UniProtKB-UniRule"/>
</dbReference>
<evidence type="ECO:0000259" key="10">
    <source>
        <dbReference type="PROSITE" id="PS50171"/>
    </source>
</evidence>
<keyword evidence="6 8" id="KW-0539">Nucleus</keyword>
<evidence type="ECO:0000256" key="3">
    <source>
        <dbReference type="ARBA" id="ARBA00022771"/>
    </source>
</evidence>